<sequence length="133" mass="15777">MKRIKTINLGLQNLAIQKKFPSLKLYKKNHQDIFWLGELESSPHAVKYTVKISYTPYKPKVFIMEPQILKSAPHRYSDQSLCLYHPNDKSYRPNLLIADTLIPWTCEWLFFYNIWLEEGIWWGKEAPHSPIPC</sequence>
<dbReference type="Pfam" id="PF26395">
    <property type="entry name" value="E2-CBASS"/>
    <property type="match status" value="1"/>
</dbReference>
<name>A0A1Y5ZG19_9BACI</name>
<feature type="domain" description="Type II CBASS E2 protein" evidence="1">
    <location>
        <begin position="12"/>
        <end position="128"/>
    </location>
</feature>
<dbReference type="AlphaFoldDB" id="A0A1Y5ZG19"/>
<accession>A0A1Y5ZG19</accession>
<reference evidence="3" key="1">
    <citation type="submission" date="2017-04" db="EMBL/GenBank/DDBJ databases">
        <authorList>
            <person name="Criscuolo A."/>
        </authorList>
    </citation>
    <scope>NUCLEOTIDE SEQUENCE [LARGE SCALE GENOMIC DNA]</scope>
</reference>
<proteinExistence type="predicted"/>
<evidence type="ECO:0000313" key="2">
    <source>
        <dbReference type="EMBL" id="SMD93607.1"/>
    </source>
</evidence>
<dbReference type="EMBL" id="FWZB01000036">
    <property type="protein sequence ID" value="SMD93607.1"/>
    <property type="molecule type" value="Genomic_DNA"/>
</dbReference>
<dbReference type="Proteomes" id="UP000194499">
    <property type="component" value="Unassembled WGS sequence"/>
</dbReference>
<protein>
    <recommendedName>
        <fullName evidence="1">Type II CBASS E2 protein domain-containing protein</fullName>
    </recommendedName>
</protein>
<dbReference type="InterPro" id="IPR058588">
    <property type="entry name" value="E2-CBASS"/>
</dbReference>
<gene>
    <name evidence="2" type="ORF">BACERE00191_01949</name>
</gene>
<dbReference type="RefSeq" id="WP_088106394.1">
    <property type="nucleotide sequence ID" value="NZ_FWZB01000036.1"/>
</dbReference>
<organism evidence="2 3">
    <name type="scientific">Bacillus pacificus</name>
    <dbReference type="NCBI Taxonomy" id="2026187"/>
    <lineage>
        <taxon>Bacteria</taxon>
        <taxon>Bacillati</taxon>
        <taxon>Bacillota</taxon>
        <taxon>Bacilli</taxon>
        <taxon>Bacillales</taxon>
        <taxon>Bacillaceae</taxon>
        <taxon>Bacillus</taxon>
        <taxon>Bacillus cereus group</taxon>
    </lineage>
</organism>
<evidence type="ECO:0000259" key="1">
    <source>
        <dbReference type="Pfam" id="PF26395"/>
    </source>
</evidence>
<evidence type="ECO:0000313" key="3">
    <source>
        <dbReference type="Proteomes" id="UP000194499"/>
    </source>
</evidence>